<reference evidence="3" key="1">
    <citation type="submission" date="2014-09" db="EMBL/GenBank/DDBJ databases">
        <authorList>
            <person name="Mudge J."/>
            <person name="Ramaraj T."/>
            <person name="Lindquist I.E."/>
            <person name="Bharti A.K."/>
            <person name="Sundararajan A."/>
            <person name="Cameron C.T."/>
            <person name="Woodward J.E."/>
            <person name="May G.D."/>
            <person name="Brubaker C."/>
            <person name="Broadhvest J."/>
            <person name="Wilkins T.A."/>
        </authorList>
    </citation>
    <scope>NUCLEOTIDE SEQUENCE</scope>
    <source>
        <strain evidence="3">cv. AKA8401</strain>
    </source>
</reference>
<name>A0A0B0PQ91_GOSAR</name>
<accession>A0A0B0PQ91</accession>
<sequence length="390" mass="42375">MVVEEEGCLKGGDKHFNSRLSFKEMLLGASRDPKLSLQDQDKDDSQLIEGDVSTRIEDGLPSIRFSERVHQILYQSFPDFFIGRVDLTSIGEMIVHVIKLDDNTGNAQRGRFVRRYGRSCDSCSFVSAQDGQNDILTDSRDLNQGDNRESNPTVSAKLKGKKVAIYNNSLVEEGSPLKPQLGYASALARSSREGIKEAGPGNGQAATGFDLDGPSFTAGHRISNLGMIVGPSNVDYGPTISNGSHGALIANTATSNSNSSLPKSTHFLADLPVSPTKNLPSRINVISKQEVILENNCAQAIKGIHGGFKGQANRDLKLLIQELGIPDWQVVIKNILKEANFAPHILVGGMCKSKLKLKLAYLSTFLLKELSVEVSDIKGNLVNLHDYVLN</sequence>
<keyword evidence="2" id="KW-0418">Kinase</keyword>
<evidence type="ECO:0000313" key="2">
    <source>
        <dbReference type="EMBL" id="KHG28638.1"/>
    </source>
</evidence>
<keyword evidence="2" id="KW-0808">Transferase</keyword>
<dbReference type="GO" id="GO:0016301">
    <property type="term" value="F:kinase activity"/>
    <property type="evidence" value="ECO:0007669"/>
    <property type="project" value="UniProtKB-KW"/>
</dbReference>
<protein>
    <submittedName>
        <fullName evidence="2">Type III pantothenate kinase</fullName>
    </submittedName>
</protein>
<keyword evidence="3" id="KW-1185">Reference proteome</keyword>
<dbReference type="EMBL" id="KN445818">
    <property type="protein sequence ID" value="KHG28638.1"/>
    <property type="molecule type" value="Genomic_DNA"/>
</dbReference>
<gene>
    <name evidence="2" type="ORF">F383_15005</name>
</gene>
<evidence type="ECO:0000313" key="3">
    <source>
        <dbReference type="Proteomes" id="UP000032142"/>
    </source>
</evidence>
<proteinExistence type="predicted"/>
<dbReference type="AlphaFoldDB" id="A0A0B0PQ91"/>
<feature type="region of interest" description="Disordered" evidence="1">
    <location>
        <begin position="135"/>
        <end position="154"/>
    </location>
</feature>
<feature type="compositionally biased region" description="Basic and acidic residues" evidence="1">
    <location>
        <begin position="137"/>
        <end position="149"/>
    </location>
</feature>
<organism evidence="2 3">
    <name type="scientific">Gossypium arboreum</name>
    <name type="common">Tree cotton</name>
    <name type="synonym">Gossypium nanking</name>
    <dbReference type="NCBI Taxonomy" id="29729"/>
    <lineage>
        <taxon>Eukaryota</taxon>
        <taxon>Viridiplantae</taxon>
        <taxon>Streptophyta</taxon>
        <taxon>Embryophyta</taxon>
        <taxon>Tracheophyta</taxon>
        <taxon>Spermatophyta</taxon>
        <taxon>Magnoliopsida</taxon>
        <taxon>eudicotyledons</taxon>
        <taxon>Gunneridae</taxon>
        <taxon>Pentapetalae</taxon>
        <taxon>rosids</taxon>
        <taxon>malvids</taxon>
        <taxon>Malvales</taxon>
        <taxon>Malvaceae</taxon>
        <taxon>Malvoideae</taxon>
        <taxon>Gossypium</taxon>
    </lineage>
</organism>
<dbReference type="Proteomes" id="UP000032142">
    <property type="component" value="Unassembled WGS sequence"/>
</dbReference>
<evidence type="ECO:0000256" key="1">
    <source>
        <dbReference type="SAM" id="MobiDB-lite"/>
    </source>
</evidence>